<reference evidence="8" key="2">
    <citation type="submission" date="2020-09" db="EMBL/GenBank/DDBJ databases">
        <authorList>
            <person name="Sun Q."/>
            <person name="Zhou Y."/>
        </authorList>
    </citation>
    <scope>NUCLEOTIDE SEQUENCE</scope>
    <source>
        <strain evidence="8">CGMCC 1.15179</strain>
    </source>
</reference>
<dbReference type="RefSeq" id="WP_188647724.1">
    <property type="nucleotide sequence ID" value="NZ_BMHQ01000006.1"/>
</dbReference>
<dbReference type="GO" id="GO:0030288">
    <property type="term" value="C:outer membrane-bounded periplasmic space"/>
    <property type="evidence" value="ECO:0007669"/>
    <property type="project" value="UniProtKB-ARBA"/>
</dbReference>
<dbReference type="PROSITE" id="PS51257">
    <property type="entry name" value="PROKAR_LIPOPROTEIN"/>
    <property type="match status" value="1"/>
</dbReference>
<evidence type="ECO:0000256" key="6">
    <source>
        <dbReference type="SAM" id="SignalP"/>
    </source>
</evidence>
<name>A0A8J2VCX2_9BACL</name>
<dbReference type="Pfam" id="PF00496">
    <property type="entry name" value="SBP_bac_5"/>
    <property type="match status" value="1"/>
</dbReference>
<feature type="signal peptide" evidence="6">
    <location>
        <begin position="1"/>
        <end position="23"/>
    </location>
</feature>
<dbReference type="GO" id="GO:0043190">
    <property type="term" value="C:ATP-binding cassette (ABC) transporter complex"/>
    <property type="evidence" value="ECO:0007669"/>
    <property type="project" value="InterPro"/>
</dbReference>
<proteinExistence type="inferred from homology"/>
<evidence type="ECO:0000313" key="9">
    <source>
        <dbReference type="Proteomes" id="UP000625210"/>
    </source>
</evidence>
<dbReference type="InterPro" id="IPR039424">
    <property type="entry name" value="SBP_5"/>
</dbReference>
<dbReference type="FunFam" id="3.90.76.10:FF:000001">
    <property type="entry name" value="Oligopeptide ABC transporter substrate-binding protein"/>
    <property type="match status" value="1"/>
</dbReference>
<dbReference type="Proteomes" id="UP000625210">
    <property type="component" value="Unassembled WGS sequence"/>
</dbReference>
<feature type="chain" id="PRO_5035289777" evidence="6">
    <location>
        <begin position="24"/>
        <end position="546"/>
    </location>
</feature>
<dbReference type="PIRSF" id="PIRSF002741">
    <property type="entry name" value="MppA"/>
    <property type="match status" value="1"/>
</dbReference>
<feature type="domain" description="Solute-binding protein family 5" evidence="7">
    <location>
        <begin position="83"/>
        <end position="467"/>
    </location>
</feature>
<sequence>MKKSKWMPRVVAVFTVLSMVFLAACGGGSNAGGELADKQVLTIGNVASEPPGVDPMKAQDSQSGLLVNQLMVGLVKVDKEGNPHPALATKWESNKEQTEFTFHLRDAKWSNGDPVTAHDFEYAWKRMLDPKNAAVYAYQLFYLKNGEKYNAGKAKAEDVGVKAVDDKTLKVTLERPTPYFVNLTNFYALLPVPKKVVEKNKDWATEAKSFVCNGPFKLKSWEHDSKMVLEKNPHYYDAKKVKLDEINVPFVKDQQTGWQMYQAGELDFGDKNIIPLDLVPSKLKSGEITAPKQIASYGVEFNTKKKPFNNKKVRQAFSLAIDRDSLVKNVTKGGQAPANGWVPWGMYNPVTKNEWIKEHGKYIDPKPQVNEAKKLLQEGLKEEGLKEMPEVTYIYNTDDGHKKIAEALQQMWKKNLGVDVKVNNMEWKVFLEKKHSGDFDFSRTGWLPDYNDPMTFLDMYQTGSGQNDPKFSNKKYDELLNKAKNTGDQKVRFDAMHKAEDILMDELPVAPLYWYTDLSAQKDNVKGVVQLPDDNTYFEHAYITEE</sequence>
<accession>A0A8J2VCX2</accession>
<evidence type="ECO:0000256" key="1">
    <source>
        <dbReference type="ARBA" id="ARBA00004196"/>
    </source>
</evidence>
<keyword evidence="5" id="KW-0653">Protein transport</keyword>
<comment type="subcellular location">
    <subcellularLocation>
        <location evidence="1">Cell envelope</location>
    </subcellularLocation>
</comment>
<keyword evidence="5" id="KW-0571">Peptide transport</keyword>
<comment type="caution">
    <text evidence="8">The sequence shown here is derived from an EMBL/GenBank/DDBJ whole genome shotgun (WGS) entry which is preliminary data.</text>
</comment>
<dbReference type="GO" id="GO:0015833">
    <property type="term" value="P:peptide transport"/>
    <property type="evidence" value="ECO:0007669"/>
    <property type="project" value="UniProtKB-KW"/>
</dbReference>
<evidence type="ECO:0000256" key="3">
    <source>
        <dbReference type="ARBA" id="ARBA00022448"/>
    </source>
</evidence>
<comment type="similarity">
    <text evidence="2">Belongs to the bacterial solute-binding protein 5 family.</text>
</comment>
<evidence type="ECO:0000256" key="2">
    <source>
        <dbReference type="ARBA" id="ARBA00005695"/>
    </source>
</evidence>
<dbReference type="SUPFAM" id="SSF53850">
    <property type="entry name" value="Periplasmic binding protein-like II"/>
    <property type="match status" value="1"/>
</dbReference>
<protein>
    <submittedName>
        <fullName evidence="8">Oligopeptide-binding protein OppA</fullName>
    </submittedName>
</protein>
<keyword evidence="4 6" id="KW-0732">Signal</keyword>
<gene>
    <name evidence="8" type="primary">oppA</name>
    <name evidence="8" type="ORF">GCM10011571_19770</name>
</gene>
<keyword evidence="3" id="KW-0813">Transport</keyword>
<evidence type="ECO:0000256" key="4">
    <source>
        <dbReference type="ARBA" id="ARBA00022729"/>
    </source>
</evidence>
<dbReference type="Gene3D" id="3.90.76.10">
    <property type="entry name" value="Dipeptide-binding Protein, Domain 1"/>
    <property type="match status" value="1"/>
</dbReference>
<dbReference type="InterPro" id="IPR030678">
    <property type="entry name" value="Peptide/Ni-bd"/>
</dbReference>
<dbReference type="InterPro" id="IPR000914">
    <property type="entry name" value="SBP_5_dom"/>
</dbReference>
<evidence type="ECO:0000313" key="8">
    <source>
        <dbReference type="EMBL" id="GGE18008.1"/>
    </source>
</evidence>
<organism evidence="8 9">
    <name type="scientific">Marinithermofilum abyssi</name>
    <dbReference type="NCBI Taxonomy" id="1571185"/>
    <lineage>
        <taxon>Bacteria</taxon>
        <taxon>Bacillati</taxon>
        <taxon>Bacillota</taxon>
        <taxon>Bacilli</taxon>
        <taxon>Bacillales</taxon>
        <taxon>Thermoactinomycetaceae</taxon>
        <taxon>Marinithermofilum</taxon>
    </lineage>
</organism>
<dbReference type="AlphaFoldDB" id="A0A8J2VCX2"/>
<dbReference type="CDD" id="cd08504">
    <property type="entry name" value="PBP2_OppA"/>
    <property type="match status" value="1"/>
</dbReference>
<evidence type="ECO:0000256" key="5">
    <source>
        <dbReference type="ARBA" id="ARBA00022856"/>
    </source>
</evidence>
<dbReference type="PANTHER" id="PTHR30290:SF79">
    <property type="entry name" value="DIPEPTIDE-BINDING PROTEIN DPPE"/>
    <property type="match status" value="1"/>
</dbReference>
<dbReference type="PANTHER" id="PTHR30290">
    <property type="entry name" value="PERIPLASMIC BINDING COMPONENT OF ABC TRANSPORTER"/>
    <property type="match status" value="1"/>
</dbReference>
<evidence type="ECO:0000259" key="7">
    <source>
        <dbReference type="Pfam" id="PF00496"/>
    </source>
</evidence>
<dbReference type="FunFam" id="3.10.105.10:FF:000001">
    <property type="entry name" value="Oligopeptide ABC transporter, oligopeptide-binding protein"/>
    <property type="match status" value="1"/>
</dbReference>
<dbReference type="GO" id="GO:1904680">
    <property type="term" value="F:peptide transmembrane transporter activity"/>
    <property type="evidence" value="ECO:0007669"/>
    <property type="project" value="TreeGrafter"/>
</dbReference>
<dbReference type="EMBL" id="BMHQ01000006">
    <property type="protein sequence ID" value="GGE18008.1"/>
    <property type="molecule type" value="Genomic_DNA"/>
</dbReference>
<dbReference type="Gene3D" id="3.40.190.10">
    <property type="entry name" value="Periplasmic binding protein-like II"/>
    <property type="match status" value="1"/>
</dbReference>
<reference evidence="8" key="1">
    <citation type="journal article" date="2014" name="Int. J. Syst. Evol. Microbiol.">
        <title>Complete genome sequence of Corynebacterium casei LMG S-19264T (=DSM 44701T), isolated from a smear-ripened cheese.</title>
        <authorList>
            <consortium name="US DOE Joint Genome Institute (JGI-PGF)"/>
            <person name="Walter F."/>
            <person name="Albersmeier A."/>
            <person name="Kalinowski J."/>
            <person name="Ruckert C."/>
        </authorList>
    </citation>
    <scope>NUCLEOTIDE SEQUENCE</scope>
    <source>
        <strain evidence="8">CGMCC 1.15179</strain>
    </source>
</reference>
<keyword evidence="9" id="KW-1185">Reference proteome</keyword>
<dbReference type="Gene3D" id="3.10.105.10">
    <property type="entry name" value="Dipeptide-binding Protein, Domain 3"/>
    <property type="match status" value="1"/>
</dbReference>